<keyword evidence="2" id="KW-1185">Reference proteome</keyword>
<protein>
    <recommendedName>
        <fullName evidence="3">Rad60/SUMO-like domain-containing protein</fullName>
    </recommendedName>
</protein>
<proteinExistence type="predicted"/>
<sequence>MADDKPKEGVKTEHINLNVLKRHTPRSKLMKVYCERKGLPMSQIINNFNLMDKDLIDVFQQKTGGLTLYTWLIINVWPQISLEVA</sequence>
<accession>A0A3Q2GQ75</accession>
<dbReference type="SUPFAM" id="SSF54236">
    <property type="entry name" value="Ubiquitin-like"/>
    <property type="match status" value="1"/>
</dbReference>
<dbReference type="STRING" id="28743.ENSCVAP00000031585"/>
<evidence type="ECO:0000313" key="2">
    <source>
        <dbReference type="Proteomes" id="UP000265020"/>
    </source>
</evidence>
<evidence type="ECO:0000313" key="1">
    <source>
        <dbReference type="Ensembl" id="ENSCVAP00000031585.1"/>
    </source>
</evidence>
<name>A0A3Q2GQ75_CYPVA</name>
<dbReference type="InterPro" id="IPR029071">
    <property type="entry name" value="Ubiquitin-like_domsf"/>
</dbReference>
<evidence type="ECO:0008006" key="3">
    <source>
        <dbReference type="Google" id="ProtNLM"/>
    </source>
</evidence>
<dbReference type="Ensembl" id="ENSCVAT00000026582.1">
    <property type="protein sequence ID" value="ENSCVAP00000031585.1"/>
    <property type="gene ID" value="ENSCVAG00000020960.1"/>
</dbReference>
<dbReference type="Proteomes" id="UP000265020">
    <property type="component" value="Unassembled WGS sequence"/>
</dbReference>
<organism evidence="1 2">
    <name type="scientific">Cyprinodon variegatus</name>
    <name type="common">Sheepshead minnow</name>
    <dbReference type="NCBI Taxonomy" id="28743"/>
    <lineage>
        <taxon>Eukaryota</taxon>
        <taxon>Metazoa</taxon>
        <taxon>Chordata</taxon>
        <taxon>Craniata</taxon>
        <taxon>Vertebrata</taxon>
        <taxon>Euteleostomi</taxon>
        <taxon>Actinopterygii</taxon>
        <taxon>Neopterygii</taxon>
        <taxon>Teleostei</taxon>
        <taxon>Neoteleostei</taxon>
        <taxon>Acanthomorphata</taxon>
        <taxon>Ovalentaria</taxon>
        <taxon>Atherinomorphae</taxon>
        <taxon>Cyprinodontiformes</taxon>
        <taxon>Cyprinodontidae</taxon>
        <taxon>Cyprinodon</taxon>
    </lineage>
</organism>
<reference evidence="1" key="2">
    <citation type="submission" date="2025-09" db="UniProtKB">
        <authorList>
            <consortium name="Ensembl"/>
        </authorList>
    </citation>
    <scope>IDENTIFICATION</scope>
</reference>
<reference evidence="1" key="1">
    <citation type="submission" date="2025-08" db="UniProtKB">
        <authorList>
            <consortium name="Ensembl"/>
        </authorList>
    </citation>
    <scope>IDENTIFICATION</scope>
</reference>
<dbReference type="AlphaFoldDB" id="A0A3Q2GQ75"/>